<dbReference type="AlphaFoldDB" id="A0A176S7Q1"/>
<evidence type="ECO:0000313" key="1">
    <source>
        <dbReference type="EMBL" id="OAD23869.1"/>
    </source>
</evidence>
<evidence type="ECO:0000313" key="2">
    <source>
        <dbReference type="Proteomes" id="UP000076962"/>
    </source>
</evidence>
<dbReference type="NCBIfam" id="NF041518">
    <property type="entry name" value="choice_anch_Q"/>
    <property type="match status" value="1"/>
</dbReference>
<reference evidence="1 2" key="1">
    <citation type="submission" date="2016-05" db="EMBL/GenBank/DDBJ databases">
        <title>Single-cell genome of chain-forming Candidatus Thiomargarita nelsonii and comparison to other large sulfur-oxidizing bacteria.</title>
        <authorList>
            <person name="Winkel M."/>
            <person name="Salman V."/>
            <person name="Woyke T."/>
            <person name="Schulz-Vogt H."/>
            <person name="Richter M."/>
            <person name="Flood B."/>
            <person name="Bailey J."/>
            <person name="Amann R."/>
            <person name="Mussmann M."/>
        </authorList>
    </citation>
    <scope>NUCLEOTIDE SEQUENCE [LARGE SCALE GENOMIC DNA]</scope>
    <source>
        <strain evidence="1 2">THI036</strain>
    </source>
</reference>
<organism evidence="1 2">
    <name type="scientific">Candidatus Thiomargarita nelsonii</name>
    <dbReference type="NCBI Taxonomy" id="1003181"/>
    <lineage>
        <taxon>Bacteria</taxon>
        <taxon>Pseudomonadati</taxon>
        <taxon>Pseudomonadota</taxon>
        <taxon>Gammaproteobacteria</taxon>
        <taxon>Thiotrichales</taxon>
        <taxon>Thiotrichaceae</taxon>
        <taxon>Thiomargarita</taxon>
    </lineage>
</organism>
<comment type="caution">
    <text evidence="1">The sequence shown here is derived from an EMBL/GenBank/DDBJ whole genome shotgun (WGS) entry which is preliminary data.</text>
</comment>
<dbReference type="SUPFAM" id="SSF51126">
    <property type="entry name" value="Pectin lyase-like"/>
    <property type="match status" value="1"/>
</dbReference>
<dbReference type="InterPro" id="IPR011050">
    <property type="entry name" value="Pectin_lyase_fold/virulence"/>
</dbReference>
<dbReference type="InterPro" id="IPR059226">
    <property type="entry name" value="Choice_anch_Q_dom"/>
</dbReference>
<gene>
    <name evidence="1" type="ORF">THIOM_000285</name>
</gene>
<proteinExistence type="predicted"/>
<dbReference type="EMBL" id="LUTY01000123">
    <property type="protein sequence ID" value="OAD23869.1"/>
    <property type="molecule type" value="Genomic_DNA"/>
</dbReference>
<protein>
    <submittedName>
        <fullName evidence="1">Polymorphic outer membrane protein</fullName>
    </submittedName>
</protein>
<keyword evidence="2" id="KW-1185">Reference proteome</keyword>
<sequence>MNSTVSGNSTNKIGGGIDSSGSLTLMNSTVSGNSAHGVSSYLINDELIFIDEGSGGGIDGSVTLLNSTVVGNSADIPNSGGIYGGSLTLINTIIANNTNGDCSGTLDPSSTNNLIEDGTCSSAFPPGTDPNLGPLQDNGGPTFTYALLTGSPAIDAGSNADCPDTDQRGVTRPINGTCDIGAYEYQGIPTYIDLLSLKATGAYHPEFALYYTTIQWQTGLEIDTNHFEILKSAKQEGPYQPIRVWYEQDGQYYPTEWISAQGEAWQYRVFDPDVSAEQTYYYKLKDIDISGISSRHGPVSATMPD</sequence>
<name>A0A176S7Q1_9GAMM</name>
<accession>A0A176S7Q1</accession>
<dbReference type="Proteomes" id="UP000076962">
    <property type="component" value="Unassembled WGS sequence"/>
</dbReference>